<dbReference type="Proteomes" id="UP001209878">
    <property type="component" value="Unassembled WGS sequence"/>
</dbReference>
<evidence type="ECO:0000256" key="4">
    <source>
        <dbReference type="ARBA" id="ARBA00022980"/>
    </source>
</evidence>
<evidence type="ECO:0000256" key="1">
    <source>
        <dbReference type="ARBA" id="ARBA00004173"/>
    </source>
</evidence>
<evidence type="ECO:0000313" key="8">
    <source>
        <dbReference type="Proteomes" id="UP001209878"/>
    </source>
</evidence>
<dbReference type="PANTHER" id="PTHR21338">
    <property type="entry name" value="MITOCHONDRIAL RIBOSOMAL PROTEIN L41"/>
    <property type="match status" value="1"/>
</dbReference>
<dbReference type="InterPro" id="IPR019189">
    <property type="entry name" value="Ribosomal_mL41"/>
</dbReference>
<dbReference type="EMBL" id="JAODUO010001047">
    <property type="protein sequence ID" value="KAK2171610.1"/>
    <property type="molecule type" value="Genomic_DNA"/>
</dbReference>
<evidence type="ECO:0008006" key="9">
    <source>
        <dbReference type="Google" id="ProtNLM"/>
    </source>
</evidence>
<gene>
    <name evidence="7" type="ORF">NP493_1051g00049</name>
</gene>
<organism evidence="7 8">
    <name type="scientific">Ridgeia piscesae</name>
    <name type="common">Tubeworm</name>
    <dbReference type="NCBI Taxonomy" id="27915"/>
    <lineage>
        <taxon>Eukaryota</taxon>
        <taxon>Metazoa</taxon>
        <taxon>Spiralia</taxon>
        <taxon>Lophotrochozoa</taxon>
        <taxon>Annelida</taxon>
        <taxon>Polychaeta</taxon>
        <taxon>Sedentaria</taxon>
        <taxon>Canalipalpata</taxon>
        <taxon>Sabellida</taxon>
        <taxon>Siboglinidae</taxon>
        <taxon>Ridgeia</taxon>
    </lineage>
</organism>
<keyword evidence="8" id="KW-1185">Reference proteome</keyword>
<dbReference type="GO" id="GO:0003735">
    <property type="term" value="F:structural constituent of ribosome"/>
    <property type="evidence" value="ECO:0007669"/>
    <property type="project" value="InterPro"/>
</dbReference>
<dbReference type="Pfam" id="PF09809">
    <property type="entry name" value="MRP-L27"/>
    <property type="match status" value="1"/>
</dbReference>
<dbReference type="PANTHER" id="PTHR21338:SF0">
    <property type="entry name" value="LARGE RIBOSOMAL SUBUNIT PROTEIN ML41"/>
    <property type="match status" value="1"/>
</dbReference>
<name>A0AAD9NIT8_RIDPI</name>
<accession>A0AAD9NIT8</accession>
<keyword evidence="3" id="KW-0809">Transit peptide</keyword>
<reference evidence="7" key="1">
    <citation type="journal article" date="2023" name="Mol. Biol. Evol.">
        <title>Third-Generation Sequencing Reveals the Adaptive Role of the Epigenome in Three Deep-Sea Polychaetes.</title>
        <authorList>
            <person name="Perez M."/>
            <person name="Aroh O."/>
            <person name="Sun Y."/>
            <person name="Lan Y."/>
            <person name="Juniper S.K."/>
            <person name="Young C.R."/>
            <person name="Angers B."/>
            <person name="Qian P.Y."/>
        </authorList>
    </citation>
    <scope>NUCLEOTIDE SEQUENCE</scope>
    <source>
        <strain evidence="7">R07B-5</strain>
    </source>
</reference>
<keyword evidence="5" id="KW-0496">Mitochondrion</keyword>
<protein>
    <recommendedName>
        <fullName evidence="9">Mitochondrial ribosomal protein L41</fullName>
    </recommendedName>
</protein>
<sequence>MRQLCLLAAPSSPVAAAAQRMFSTSMRMFPRKTLIPFDDRFELNPKDVGPHKKGGNRKLAKYLGRRGIAPQVPGYYDKKGRFVFIPEMVPEFIVPDLTNFTLKPYVSYKVTDITQTEFTAKDLFDACYGREIVNKCHDGKVDPDSLLEPGTLDKIASVK</sequence>
<comment type="similarity">
    <text evidence="2">Belongs to the mitochondrion-specific ribosomal protein mL41 family.</text>
</comment>
<comment type="caution">
    <text evidence="7">The sequence shown here is derived from an EMBL/GenBank/DDBJ whole genome shotgun (WGS) entry which is preliminary data.</text>
</comment>
<dbReference type="GO" id="GO:0006412">
    <property type="term" value="P:translation"/>
    <property type="evidence" value="ECO:0007669"/>
    <property type="project" value="TreeGrafter"/>
</dbReference>
<proteinExistence type="inferred from homology"/>
<evidence type="ECO:0000256" key="2">
    <source>
        <dbReference type="ARBA" id="ARBA00010152"/>
    </source>
</evidence>
<dbReference type="GO" id="GO:0005762">
    <property type="term" value="C:mitochondrial large ribosomal subunit"/>
    <property type="evidence" value="ECO:0007669"/>
    <property type="project" value="InterPro"/>
</dbReference>
<dbReference type="AlphaFoldDB" id="A0AAD9NIT8"/>
<evidence type="ECO:0000256" key="5">
    <source>
        <dbReference type="ARBA" id="ARBA00023128"/>
    </source>
</evidence>
<evidence type="ECO:0000313" key="7">
    <source>
        <dbReference type="EMBL" id="KAK2171610.1"/>
    </source>
</evidence>
<comment type="subcellular location">
    <subcellularLocation>
        <location evidence="1">Mitochondrion</location>
    </subcellularLocation>
</comment>
<keyword evidence="6" id="KW-0687">Ribonucleoprotein</keyword>
<evidence type="ECO:0000256" key="6">
    <source>
        <dbReference type="ARBA" id="ARBA00023274"/>
    </source>
</evidence>
<evidence type="ECO:0000256" key="3">
    <source>
        <dbReference type="ARBA" id="ARBA00022946"/>
    </source>
</evidence>
<keyword evidence="4" id="KW-0689">Ribosomal protein</keyword>